<gene>
    <name evidence="13" type="ORF">SteCoe_31835</name>
</gene>
<dbReference type="CDD" id="cd22910">
    <property type="entry name" value="HFD_H2B"/>
    <property type="match status" value="1"/>
</dbReference>
<dbReference type="PRINTS" id="PR00621">
    <property type="entry name" value="HISTONEH2B"/>
</dbReference>
<dbReference type="GO" id="GO:0046982">
    <property type="term" value="F:protein heterodimerization activity"/>
    <property type="evidence" value="ECO:0007669"/>
    <property type="project" value="InterPro"/>
</dbReference>
<evidence type="ECO:0000256" key="5">
    <source>
        <dbReference type="ARBA" id="ARBA00011538"/>
    </source>
</evidence>
<dbReference type="SMART" id="SM00427">
    <property type="entry name" value="H2B"/>
    <property type="match status" value="1"/>
</dbReference>
<dbReference type="InterPro" id="IPR000558">
    <property type="entry name" value="Histone_H2B"/>
</dbReference>
<sequence>MKPKVKTASPQPPVKNTQVNDKKKTKKRAETFSVYIYRVLRQVHPDIGISKKSMSIMNSFINDLFERICTESSKLVKIGNRNTLSSREVQTSVRLVLPGELAKHAVSEGTKAVTKFTS</sequence>
<keyword evidence="14" id="KW-1185">Reference proteome</keyword>
<proteinExistence type="inferred from homology"/>
<evidence type="ECO:0000256" key="1">
    <source>
        <dbReference type="ARBA" id="ARBA00002001"/>
    </source>
</evidence>
<evidence type="ECO:0000256" key="6">
    <source>
        <dbReference type="ARBA" id="ARBA00022454"/>
    </source>
</evidence>
<dbReference type="SUPFAM" id="SSF47113">
    <property type="entry name" value="Histone-fold"/>
    <property type="match status" value="1"/>
</dbReference>
<feature type="domain" description="Core Histone H2A/H2B/H3" evidence="12">
    <location>
        <begin position="21"/>
        <end position="95"/>
    </location>
</feature>
<evidence type="ECO:0000256" key="7">
    <source>
        <dbReference type="ARBA" id="ARBA00023125"/>
    </source>
</evidence>
<evidence type="ECO:0000256" key="4">
    <source>
        <dbReference type="ARBA" id="ARBA00006846"/>
    </source>
</evidence>
<evidence type="ECO:0000313" key="13">
    <source>
        <dbReference type="EMBL" id="OMJ70237.1"/>
    </source>
</evidence>
<dbReference type="InterPro" id="IPR055333">
    <property type="entry name" value="HISTONE_H2B_site"/>
</dbReference>
<dbReference type="OrthoDB" id="305527at2759"/>
<dbReference type="EMBL" id="MPUH01001109">
    <property type="protein sequence ID" value="OMJ70237.1"/>
    <property type="molecule type" value="Genomic_DNA"/>
</dbReference>
<dbReference type="AlphaFoldDB" id="A0A1R2B0H1"/>
<dbReference type="GO" id="GO:0000786">
    <property type="term" value="C:nucleosome"/>
    <property type="evidence" value="ECO:0007669"/>
    <property type="project" value="UniProtKB-KW"/>
</dbReference>
<keyword evidence="8 10" id="KW-0539">Nucleus</keyword>
<evidence type="ECO:0000256" key="10">
    <source>
        <dbReference type="RuleBase" id="RU000451"/>
    </source>
</evidence>
<dbReference type="GO" id="GO:0003677">
    <property type="term" value="F:DNA binding"/>
    <property type="evidence" value="ECO:0007669"/>
    <property type="project" value="UniProtKB-KW"/>
</dbReference>
<reference evidence="13 14" key="1">
    <citation type="submission" date="2016-11" db="EMBL/GenBank/DDBJ databases">
        <title>The macronuclear genome of Stentor coeruleus: a giant cell with tiny introns.</title>
        <authorList>
            <person name="Slabodnick M."/>
            <person name="Ruby J.G."/>
            <person name="Reiff S.B."/>
            <person name="Swart E.C."/>
            <person name="Gosai S."/>
            <person name="Prabakaran S."/>
            <person name="Witkowska E."/>
            <person name="Larue G.E."/>
            <person name="Fisher S."/>
            <person name="Freeman R.M."/>
            <person name="Gunawardena J."/>
            <person name="Chu W."/>
            <person name="Stover N.A."/>
            <person name="Gregory B.D."/>
            <person name="Nowacki M."/>
            <person name="Derisi J."/>
            <person name="Roy S.W."/>
            <person name="Marshall W.F."/>
            <person name="Sood P."/>
        </authorList>
    </citation>
    <scope>NUCLEOTIDE SEQUENCE [LARGE SCALE GENOMIC DNA]</scope>
    <source>
        <strain evidence="13">WM001</strain>
    </source>
</reference>
<keyword evidence="6 10" id="KW-0158">Chromosome</keyword>
<dbReference type="PROSITE" id="PS00357">
    <property type="entry name" value="HISTONE_H2B"/>
    <property type="match status" value="1"/>
</dbReference>
<evidence type="ECO:0000256" key="2">
    <source>
        <dbReference type="ARBA" id="ARBA00004123"/>
    </source>
</evidence>
<comment type="similarity">
    <text evidence="4 10">Belongs to the histone H2B family.</text>
</comment>
<dbReference type="Gene3D" id="1.10.20.10">
    <property type="entry name" value="Histone, subunit A"/>
    <property type="match status" value="1"/>
</dbReference>
<evidence type="ECO:0000259" key="12">
    <source>
        <dbReference type="Pfam" id="PF00125"/>
    </source>
</evidence>
<dbReference type="GO" id="GO:0005634">
    <property type="term" value="C:nucleus"/>
    <property type="evidence" value="ECO:0007669"/>
    <property type="project" value="UniProtKB-SubCell"/>
</dbReference>
<dbReference type="FunFam" id="1.10.20.10:FF:000016">
    <property type="entry name" value="Histone H2B"/>
    <property type="match status" value="1"/>
</dbReference>
<comment type="subunit">
    <text evidence="5 10">The nucleosome is a histone octamer containing two molecules each of H2A, H2B, H3 and H4 assembled in one H3-H4 heterotetramer and two H2A-H2B heterodimers. The octamer wraps approximately 147 bp of DNA.</text>
</comment>
<evidence type="ECO:0000256" key="3">
    <source>
        <dbReference type="ARBA" id="ARBA00004286"/>
    </source>
</evidence>
<dbReference type="PANTHER" id="PTHR23428">
    <property type="entry name" value="HISTONE H2B"/>
    <property type="match status" value="1"/>
</dbReference>
<comment type="function">
    <text evidence="1">Core component of nucleosome. Nucleosomes wrap and compact DNA into chromatin, limiting DNA accessibility to the cellular machineries which require DNA as a template. Histones thereby play a central role in transcription regulation, DNA repair, DNA replication and chromosomal stability. DNA accessibility is regulated via a complex set of post-translational modifications of histones, also called histone code, and nucleosome remodeling.</text>
</comment>
<feature type="region of interest" description="Disordered" evidence="11">
    <location>
        <begin position="1"/>
        <end position="26"/>
    </location>
</feature>
<organism evidence="13 14">
    <name type="scientific">Stentor coeruleus</name>
    <dbReference type="NCBI Taxonomy" id="5963"/>
    <lineage>
        <taxon>Eukaryota</taxon>
        <taxon>Sar</taxon>
        <taxon>Alveolata</taxon>
        <taxon>Ciliophora</taxon>
        <taxon>Postciliodesmatophora</taxon>
        <taxon>Heterotrichea</taxon>
        <taxon>Heterotrichida</taxon>
        <taxon>Stentoridae</taxon>
        <taxon>Stentor</taxon>
    </lineage>
</organism>
<evidence type="ECO:0000256" key="9">
    <source>
        <dbReference type="ARBA" id="ARBA00023269"/>
    </source>
</evidence>
<protein>
    <recommendedName>
        <fullName evidence="10">Histone H2B</fullName>
    </recommendedName>
</protein>
<evidence type="ECO:0000313" key="14">
    <source>
        <dbReference type="Proteomes" id="UP000187209"/>
    </source>
</evidence>
<keyword evidence="9 10" id="KW-0544">Nucleosome core</keyword>
<keyword evidence="7 10" id="KW-0238">DNA-binding</keyword>
<dbReference type="Proteomes" id="UP000187209">
    <property type="component" value="Unassembled WGS sequence"/>
</dbReference>
<comment type="caution">
    <text evidence="13">The sequence shown here is derived from an EMBL/GenBank/DDBJ whole genome shotgun (WGS) entry which is preliminary data.</text>
</comment>
<comment type="subcellular location">
    <subcellularLocation>
        <location evidence="3">Chromosome</location>
    </subcellularLocation>
    <subcellularLocation>
        <location evidence="2 10">Nucleus</location>
    </subcellularLocation>
</comment>
<evidence type="ECO:0000256" key="11">
    <source>
        <dbReference type="SAM" id="MobiDB-lite"/>
    </source>
</evidence>
<evidence type="ECO:0000256" key="8">
    <source>
        <dbReference type="ARBA" id="ARBA00023242"/>
    </source>
</evidence>
<dbReference type="InterPro" id="IPR009072">
    <property type="entry name" value="Histone-fold"/>
</dbReference>
<dbReference type="Pfam" id="PF00125">
    <property type="entry name" value="Histone"/>
    <property type="match status" value="1"/>
</dbReference>
<accession>A0A1R2B0H1</accession>
<name>A0A1R2B0H1_9CILI</name>
<dbReference type="InterPro" id="IPR007125">
    <property type="entry name" value="H2A/H2B/H3"/>
</dbReference>
<dbReference type="GO" id="GO:0030527">
    <property type="term" value="F:structural constituent of chromatin"/>
    <property type="evidence" value="ECO:0007669"/>
    <property type="project" value="InterPro"/>
</dbReference>